<name>A0A067PL32_9AGAM</name>
<gene>
    <name evidence="1" type="ORF">JAAARDRAFT_323953</name>
</gene>
<dbReference type="HOGENOM" id="CLU_2850006_0_0_1"/>
<evidence type="ECO:0000313" key="1">
    <source>
        <dbReference type="EMBL" id="KDQ55603.1"/>
    </source>
</evidence>
<dbReference type="AlphaFoldDB" id="A0A067PL32"/>
<keyword evidence="2" id="KW-1185">Reference proteome</keyword>
<protein>
    <submittedName>
        <fullName evidence="1">Uncharacterized protein</fullName>
    </submittedName>
</protein>
<reference evidence="2" key="1">
    <citation type="journal article" date="2014" name="Proc. Natl. Acad. Sci. U.S.A.">
        <title>Extensive sampling of basidiomycete genomes demonstrates inadequacy of the white-rot/brown-rot paradigm for wood decay fungi.</title>
        <authorList>
            <person name="Riley R."/>
            <person name="Salamov A.A."/>
            <person name="Brown D.W."/>
            <person name="Nagy L.G."/>
            <person name="Floudas D."/>
            <person name="Held B.W."/>
            <person name="Levasseur A."/>
            <person name="Lombard V."/>
            <person name="Morin E."/>
            <person name="Otillar R."/>
            <person name="Lindquist E.A."/>
            <person name="Sun H."/>
            <person name="LaButti K.M."/>
            <person name="Schmutz J."/>
            <person name="Jabbour D."/>
            <person name="Luo H."/>
            <person name="Baker S.E."/>
            <person name="Pisabarro A.G."/>
            <person name="Walton J.D."/>
            <person name="Blanchette R.A."/>
            <person name="Henrissat B."/>
            <person name="Martin F."/>
            <person name="Cullen D."/>
            <person name="Hibbett D.S."/>
            <person name="Grigoriev I.V."/>
        </authorList>
    </citation>
    <scope>NUCLEOTIDE SEQUENCE [LARGE SCALE GENOMIC DNA]</scope>
    <source>
        <strain evidence="2">MUCL 33604</strain>
    </source>
</reference>
<organism evidence="1 2">
    <name type="scientific">Jaapia argillacea MUCL 33604</name>
    <dbReference type="NCBI Taxonomy" id="933084"/>
    <lineage>
        <taxon>Eukaryota</taxon>
        <taxon>Fungi</taxon>
        <taxon>Dikarya</taxon>
        <taxon>Basidiomycota</taxon>
        <taxon>Agaricomycotina</taxon>
        <taxon>Agaricomycetes</taxon>
        <taxon>Agaricomycetidae</taxon>
        <taxon>Jaapiales</taxon>
        <taxon>Jaapiaceae</taxon>
        <taxon>Jaapia</taxon>
    </lineage>
</organism>
<sequence>MSEDELGGSNPVLQSMHTSQISVIQQKPHMPAVCRLPPELMRDILRLALPLDCDIDSSRFPFRPV</sequence>
<dbReference type="EMBL" id="KL197724">
    <property type="protein sequence ID" value="KDQ55603.1"/>
    <property type="molecule type" value="Genomic_DNA"/>
</dbReference>
<dbReference type="Proteomes" id="UP000027265">
    <property type="component" value="Unassembled WGS sequence"/>
</dbReference>
<evidence type="ECO:0000313" key="2">
    <source>
        <dbReference type="Proteomes" id="UP000027265"/>
    </source>
</evidence>
<proteinExistence type="predicted"/>
<accession>A0A067PL32</accession>
<dbReference type="InParanoid" id="A0A067PL32"/>